<dbReference type="STRING" id="218851.A0A2G5EX55"/>
<dbReference type="PANTHER" id="PTHR33142:SF65">
    <property type="entry name" value="CYCLIN-DEPENDENT PROTEIN KINASE INHIBITOR SMR2-LIKE"/>
    <property type="match status" value="1"/>
</dbReference>
<dbReference type="Proteomes" id="UP000230069">
    <property type="component" value="Unassembled WGS sequence"/>
</dbReference>
<evidence type="ECO:0000313" key="4">
    <source>
        <dbReference type="EMBL" id="PIA60237.1"/>
    </source>
</evidence>
<dbReference type="InterPro" id="IPR040389">
    <property type="entry name" value="SMR"/>
</dbReference>
<name>A0A2G5EX55_AQUCA</name>
<keyword evidence="1" id="KW-0649">Protein kinase inhibitor</keyword>
<dbReference type="FunCoup" id="A0A2G5EX55">
    <property type="interactions" value="19"/>
</dbReference>
<feature type="region of interest" description="Disordered" evidence="3">
    <location>
        <begin position="36"/>
        <end position="117"/>
    </location>
</feature>
<evidence type="ECO:0000256" key="1">
    <source>
        <dbReference type="ARBA" id="ARBA00023013"/>
    </source>
</evidence>
<keyword evidence="5" id="KW-1185">Reference proteome</keyword>
<gene>
    <name evidence="4" type="ORF">AQUCO_00300029v1</name>
</gene>
<feature type="compositionally biased region" description="Basic residues" evidence="3">
    <location>
        <begin position="104"/>
        <end position="116"/>
    </location>
</feature>
<dbReference type="GO" id="GO:0032875">
    <property type="term" value="P:regulation of DNA endoreduplication"/>
    <property type="evidence" value="ECO:0007669"/>
    <property type="project" value="InterPro"/>
</dbReference>
<feature type="compositionally biased region" description="Basic and acidic residues" evidence="3">
    <location>
        <begin position="36"/>
        <end position="55"/>
    </location>
</feature>
<dbReference type="GO" id="GO:0004860">
    <property type="term" value="F:protein kinase inhibitor activity"/>
    <property type="evidence" value="ECO:0007669"/>
    <property type="project" value="UniProtKB-KW"/>
</dbReference>
<dbReference type="InParanoid" id="A0A2G5EX55"/>
<evidence type="ECO:0000256" key="3">
    <source>
        <dbReference type="SAM" id="MobiDB-lite"/>
    </source>
</evidence>
<proteinExistence type="predicted"/>
<dbReference type="EMBL" id="KZ305020">
    <property type="protein sequence ID" value="PIA60237.1"/>
    <property type="molecule type" value="Genomic_DNA"/>
</dbReference>
<protein>
    <recommendedName>
        <fullName evidence="6">Cyclin-dependent protein kinase inhibitor SMR3</fullName>
    </recommendedName>
</protein>
<dbReference type="AlphaFoldDB" id="A0A2G5EX55"/>
<keyword evidence="2" id="KW-0131">Cell cycle</keyword>
<accession>A0A2G5EX55</accession>
<dbReference type="OrthoDB" id="1933617at2759"/>
<evidence type="ECO:0000313" key="5">
    <source>
        <dbReference type="Proteomes" id="UP000230069"/>
    </source>
</evidence>
<dbReference type="PANTHER" id="PTHR33142">
    <property type="entry name" value="CYCLIN-DEPENDENT PROTEIN KINASE INHIBITOR SMR13"/>
    <property type="match status" value="1"/>
</dbReference>
<sequence>MKDHLESIDELEIVVTRRPTLEFEDRCIERIDVTNYRQADEKKNEKKQPQEEEYKSTVSTMEVRIPSLGDQDFKVHDEDDDGFRTPTSMDHRIPVIRQCPPAPRKPKSCPMKKRKASSNLHRIKIDLSKEIELMFPSLVSDLDQKIIKKLRGNSTTT</sequence>
<evidence type="ECO:0000256" key="2">
    <source>
        <dbReference type="ARBA" id="ARBA00023306"/>
    </source>
</evidence>
<organism evidence="4 5">
    <name type="scientific">Aquilegia coerulea</name>
    <name type="common">Rocky mountain columbine</name>
    <dbReference type="NCBI Taxonomy" id="218851"/>
    <lineage>
        <taxon>Eukaryota</taxon>
        <taxon>Viridiplantae</taxon>
        <taxon>Streptophyta</taxon>
        <taxon>Embryophyta</taxon>
        <taxon>Tracheophyta</taxon>
        <taxon>Spermatophyta</taxon>
        <taxon>Magnoliopsida</taxon>
        <taxon>Ranunculales</taxon>
        <taxon>Ranunculaceae</taxon>
        <taxon>Thalictroideae</taxon>
        <taxon>Aquilegia</taxon>
    </lineage>
</organism>
<evidence type="ECO:0008006" key="6">
    <source>
        <dbReference type="Google" id="ProtNLM"/>
    </source>
</evidence>
<reference evidence="4 5" key="1">
    <citation type="submission" date="2017-09" db="EMBL/GenBank/DDBJ databases">
        <title>WGS assembly of Aquilegia coerulea Goldsmith.</title>
        <authorList>
            <person name="Hodges S."/>
            <person name="Kramer E."/>
            <person name="Nordborg M."/>
            <person name="Tomkins J."/>
            <person name="Borevitz J."/>
            <person name="Derieg N."/>
            <person name="Yan J."/>
            <person name="Mihaltcheva S."/>
            <person name="Hayes R.D."/>
            <person name="Rokhsar D."/>
        </authorList>
    </citation>
    <scope>NUCLEOTIDE SEQUENCE [LARGE SCALE GENOMIC DNA]</scope>
    <source>
        <strain evidence="5">cv. Goldsmith</strain>
    </source>
</reference>
<dbReference type="GO" id="GO:0005634">
    <property type="term" value="C:nucleus"/>
    <property type="evidence" value="ECO:0007669"/>
    <property type="project" value="TreeGrafter"/>
</dbReference>